<reference evidence="1" key="2">
    <citation type="submission" date="2020-06" db="EMBL/GenBank/DDBJ databases">
        <authorList>
            <person name="Sheffer M."/>
        </authorList>
    </citation>
    <scope>NUCLEOTIDE SEQUENCE</scope>
</reference>
<sequence length="343" mass="40473">MHDEISAYNIGNGRHVKKQLESRVVESYEAISIRCNCQLYQQFWVFQLQEKFQKCDPRIVEAVFRNFWIIIIKSRSFGCAYPHIWQDFSLRTVALYSDIVREDRLGQRPKLHFRVGGFRRTCDFSSYLWGPVHRDLSSFRPPPYPSERRLWRGETKKNLEEAKRLEKHANTDVSAAEEALGGGKLDASEIAAGIRRKGTVVTVWKKWENVNHFRKFRAMEVRIIARKRMLWTRSFSKERVSSPVRERINWTLPFWNIDLFSSLTKPVLSGFIDLDAKIGWRACLVFLHYSRKRFVRDVGEKGILLHKNTGEAIVWTEQFPSFRHFLFGLLSERKRKEGRGFVI</sequence>
<gene>
    <name evidence="1" type="ORF">HNY73_017859</name>
</gene>
<dbReference type="EMBL" id="JABXBU010002228">
    <property type="protein sequence ID" value="KAF8770313.1"/>
    <property type="molecule type" value="Genomic_DNA"/>
</dbReference>
<dbReference type="Proteomes" id="UP000807504">
    <property type="component" value="Unassembled WGS sequence"/>
</dbReference>
<comment type="caution">
    <text evidence="1">The sequence shown here is derived from an EMBL/GenBank/DDBJ whole genome shotgun (WGS) entry which is preliminary data.</text>
</comment>
<keyword evidence="2" id="KW-1185">Reference proteome</keyword>
<name>A0A8T0ECG0_ARGBR</name>
<evidence type="ECO:0000313" key="1">
    <source>
        <dbReference type="EMBL" id="KAF8770313.1"/>
    </source>
</evidence>
<proteinExistence type="predicted"/>
<organism evidence="1 2">
    <name type="scientific">Argiope bruennichi</name>
    <name type="common">Wasp spider</name>
    <name type="synonym">Aranea bruennichi</name>
    <dbReference type="NCBI Taxonomy" id="94029"/>
    <lineage>
        <taxon>Eukaryota</taxon>
        <taxon>Metazoa</taxon>
        <taxon>Ecdysozoa</taxon>
        <taxon>Arthropoda</taxon>
        <taxon>Chelicerata</taxon>
        <taxon>Arachnida</taxon>
        <taxon>Araneae</taxon>
        <taxon>Araneomorphae</taxon>
        <taxon>Entelegynae</taxon>
        <taxon>Araneoidea</taxon>
        <taxon>Araneidae</taxon>
        <taxon>Argiope</taxon>
    </lineage>
</organism>
<protein>
    <submittedName>
        <fullName evidence="1">Uncharacterized protein</fullName>
    </submittedName>
</protein>
<reference evidence="1" key="1">
    <citation type="journal article" date="2020" name="bioRxiv">
        <title>Chromosome-level reference genome of the European wasp spider Argiope bruennichi: a resource for studies on range expansion and evolutionary adaptation.</title>
        <authorList>
            <person name="Sheffer M.M."/>
            <person name="Hoppe A."/>
            <person name="Krehenwinkel H."/>
            <person name="Uhl G."/>
            <person name="Kuss A.W."/>
            <person name="Jensen L."/>
            <person name="Jensen C."/>
            <person name="Gillespie R.G."/>
            <person name="Hoff K.J."/>
            <person name="Prost S."/>
        </authorList>
    </citation>
    <scope>NUCLEOTIDE SEQUENCE</scope>
</reference>
<dbReference type="AlphaFoldDB" id="A0A8T0ECG0"/>
<accession>A0A8T0ECG0</accession>
<evidence type="ECO:0000313" key="2">
    <source>
        <dbReference type="Proteomes" id="UP000807504"/>
    </source>
</evidence>